<evidence type="ECO:0000313" key="16">
    <source>
        <dbReference type="EMBL" id="PSL29664.1"/>
    </source>
</evidence>
<evidence type="ECO:0000256" key="5">
    <source>
        <dbReference type="ARBA" id="ARBA00022598"/>
    </source>
</evidence>
<keyword evidence="17" id="KW-1185">Reference proteome</keyword>
<evidence type="ECO:0000256" key="11">
    <source>
        <dbReference type="ARBA" id="ARBA00023146"/>
    </source>
</evidence>
<dbReference type="FunFam" id="3.40.50.620:FF:000009">
    <property type="entry name" value="Cysteine--tRNA ligase"/>
    <property type="match status" value="1"/>
</dbReference>
<evidence type="ECO:0000256" key="4">
    <source>
        <dbReference type="ARBA" id="ARBA00022490"/>
    </source>
</evidence>
<accession>A0A2P8G6R7</accession>
<keyword evidence="14" id="KW-0175">Coiled coil</keyword>
<gene>
    <name evidence="13" type="primary">cysS</name>
    <name evidence="16" type="ORF">B0H99_11468</name>
</gene>
<dbReference type="InterPro" id="IPR009080">
    <property type="entry name" value="tRNAsynth_Ia_anticodon-bd"/>
</dbReference>
<comment type="subunit">
    <text evidence="3 13">Monomer.</text>
</comment>
<sequence length="466" mass="53660">MSIQLFNSLSREKEVFIPLEEGKVKMYVCGPTVYNYIHIGNARPVIVYDTVRRHLEYRGYDVTYVSNFTDVDDKLIKAANELGEEVPQIAERFIKAYFEDTKALGCDEADIHPRVMDHMPQIIEFIEALIEKGFAYESQGDVYYRTRKFDGYGKLSHQSVDELKIGARIEVGDKKEDELDFALWKAAKPSEIFWESPWGKGRPGWHIECSVMAREHLGDTIDIHAGGQDLTFPHHENEIAQSEALTGKTFARYWMHNGYINIDNEKMSKSLNNFVLVNDILKELDPQVLRFFMLSVHYRHPINYSRQLVEDAAAGLERLRTAYSNLKHRLGASADLGDHSDLWLSKIEGIKAEFIETMDDDFNTANAISKVFDLSRLSNTYLLEKQTSTNVIKAFIQTFDELVGVLGVPFKQEEELLDAEVEALLEERIEARKNRNFARADEIRDLFKEKNIILEDTAQGTRWKRG</sequence>
<dbReference type="AlphaFoldDB" id="A0A2P8G6R7"/>
<dbReference type="OrthoDB" id="9815130at2"/>
<keyword evidence="11 13" id="KW-0030">Aminoacyl-tRNA synthetase</keyword>
<dbReference type="InterPro" id="IPR015273">
    <property type="entry name" value="Cys-tRNA-synt_Ia_DALR"/>
</dbReference>
<keyword evidence="5 13" id="KW-0436">Ligase</keyword>
<dbReference type="Gene3D" id="3.40.50.620">
    <property type="entry name" value="HUPs"/>
    <property type="match status" value="1"/>
</dbReference>
<dbReference type="SUPFAM" id="SSF47323">
    <property type="entry name" value="Anticodon-binding domain of a subclass of class I aminoacyl-tRNA synthetases"/>
    <property type="match status" value="1"/>
</dbReference>
<dbReference type="Gene3D" id="1.20.120.1910">
    <property type="entry name" value="Cysteine-tRNA ligase, C-terminal anti-codon recognition domain"/>
    <property type="match status" value="1"/>
</dbReference>
<evidence type="ECO:0000256" key="7">
    <source>
        <dbReference type="ARBA" id="ARBA00022741"/>
    </source>
</evidence>
<organism evidence="16 17">
    <name type="scientific">Planomicrobium soli</name>
    <dbReference type="NCBI Taxonomy" id="1176648"/>
    <lineage>
        <taxon>Bacteria</taxon>
        <taxon>Bacillati</taxon>
        <taxon>Bacillota</taxon>
        <taxon>Bacilli</taxon>
        <taxon>Bacillales</taxon>
        <taxon>Caryophanaceae</taxon>
        <taxon>Planomicrobium</taxon>
    </lineage>
</organism>
<protein>
    <recommendedName>
        <fullName evidence="13">Cysteine--tRNA ligase</fullName>
        <ecNumber evidence="13">6.1.1.16</ecNumber>
    </recommendedName>
    <alternativeName>
        <fullName evidence="13">Cysteinyl-tRNA synthetase</fullName>
        <shortName evidence="13">CysRS</shortName>
    </alternativeName>
</protein>
<dbReference type="InterPro" id="IPR024909">
    <property type="entry name" value="Cys-tRNA/MSH_ligase"/>
</dbReference>
<evidence type="ECO:0000259" key="15">
    <source>
        <dbReference type="SMART" id="SM00840"/>
    </source>
</evidence>
<dbReference type="SMART" id="SM00840">
    <property type="entry name" value="DALR_2"/>
    <property type="match status" value="1"/>
</dbReference>
<keyword evidence="10 13" id="KW-0648">Protein biosynthesis</keyword>
<evidence type="ECO:0000256" key="1">
    <source>
        <dbReference type="ARBA" id="ARBA00004496"/>
    </source>
</evidence>
<keyword evidence="7 13" id="KW-0547">Nucleotide-binding</keyword>
<dbReference type="GO" id="GO:0005829">
    <property type="term" value="C:cytosol"/>
    <property type="evidence" value="ECO:0007669"/>
    <property type="project" value="TreeGrafter"/>
</dbReference>
<dbReference type="Proteomes" id="UP000242682">
    <property type="component" value="Unassembled WGS sequence"/>
</dbReference>
<dbReference type="CDD" id="cd00672">
    <property type="entry name" value="CysRS_core"/>
    <property type="match status" value="1"/>
</dbReference>
<dbReference type="GO" id="GO:0005524">
    <property type="term" value="F:ATP binding"/>
    <property type="evidence" value="ECO:0007669"/>
    <property type="project" value="UniProtKB-UniRule"/>
</dbReference>
<feature type="short sequence motif" description="'HIGH' region" evidence="13">
    <location>
        <begin position="31"/>
        <end position="41"/>
    </location>
</feature>
<dbReference type="GO" id="GO:0008270">
    <property type="term" value="F:zinc ion binding"/>
    <property type="evidence" value="ECO:0007669"/>
    <property type="project" value="UniProtKB-UniRule"/>
</dbReference>
<comment type="cofactor">
    <cofactor evidence="13">
        <name>Zn(2+)</name>
        <dbReference type="ChEBI" id="CHEBI:29105"/>
    </cofactor>
    <text evidence="13">Binds 1 zinc ion per subunit.</text>
</comment>
<dbReference type="Pfam" id="PF09190">
    <property type="entry name" value="DALR_2"/>
    <property type="match status" value="1"/>
</dbReference>
<feature type="short sequence motif" description="'KMSKS' region" evidence="13">
    <location>
        <begin position="266"/>
        <end position="270"/>
    </location>
</feature>
<evidence type="ECO:0000256" key="12">
    <source>
        <dbReference type="ARBA" id="ARBA00047398"/>
    </source>
</evidence>
<dbReference type="InterPro" id="IPR014729">
    <property type="entry name" value="Rossmann-like_a/b/a_fold"/>
</dbReference>
<dbReference type="PANTHER" id="PTHR10890:SF3">
    <property type="entry name" value="CYSTEINE--TRNA LIGASE, CYTOPLASMIC"/>
    <property type="match status" value="1"/>
</dbReference>
<evidence type="ECO:0000256" key="14">
    <source>
        <dbReference type="SAM" id="Coils"/>
    </source>
</evidence>
<dbReference type="RefSeq" id="WP_106534497.1">
    <property type="nucleotide sequence ID" value="NZ_PYAT01000014.1"/>
</dbReference>
<evidence type="ECO:0000313" key="17">
    <source>
        <dbReference type="Proteomes" id="UP000242682"/>
    </source>
</evidence>
<dbReference type="InterPro" id="IPR015803">
    <property type="entry name" value="Cys-tRNA-ligase"/>
</dbReference>
<comment type="similarity">
    <text evidence="2 13">Belongs to the class-I aminoacyl-tRNA synthetase family.</text>
</comment>
<comment type="caution">
    <text evidence="16">The sequence shown here is derived from an EMBL/GenBank/DDBJ whole genome shotgun (WGS) entry which is preliminary data.</text>
</comment>
<dbReference type="GO" id="GO:0006423">
    <property type="term" value="P:cysteinyl-tRNA aminoacylation"/>
    <property type="evidence" value="ECO:0007669"/>
    <property type="project" value="UniProtKB-UniRule"/>
</dbReference>
<feature type="binding site" evidence="13">
    <location>
        <position position="29"/>
    </location>
    <ligand>
        <name>Zn(2+)</name>
        <dbReference type="ChEBI" id="CHEBI:29105"/>
    </ligand>
</feature>
<evidence type="ECO:0000256" key="8">
    <source>
        <dbReference type="ARBA" id="ARBA00022833"/>
    </source>
</evidence>
<dbReference type="NCBIfam" id="TIGR00435">
    <property type="entry name" value="cysS"/>
    <property type="match status" value="1"/>
</dbReference>
<dbReference type="Pfam" id="PF01406">
    <property type="entry name" value="tRNA-synt_1e"/>
    <property type="match status" value="1"/>
</dbReference>
<comment type="catalytic activity">
    <reaction evidence="12 13">
        <text>tRNA(Cys) + L-cysteine + ATP = L-cysteinyl-tRNA(Cys) + AMP + diphosphate</text>
        <dbReference type="Rhea" id="RHEA:17773"/>
        <dbReference type="Rhea" id="RHEA-COMP:9661"/>
        <dbReference type="Rhea" id="RHEA-COMP:9679"/>
        <dbReference type="ChEBI" id="CHEBI:30616"/>
        <dbReference type="ChEBI" id="CHEBI:33019"/>
        <dbReference type="ChEBI" id="CHEBI:35235"/>
        <dbReference type="ChEBI" id="CHEBI:78442"/>
        <dbReference type="ChEBI" id="CHEBI:78517"/>
        <dbReference type="ChEBI" id="CHEBI:456215"/>
        <dbReference type="EC" id="6.1.1.16"/>
    </reaction>
</comment>
<dbReference type="SUPFAM" id="SSF52374">
    <property type="entry name" value="Nucleotidylyl transferase"/>
    <property type="match status" value="1"/>
</dbReference>
<evidence type="ECO:0000256" key="13">
    <source>
        <dbReference type="HAMAP-Rule" id="MF_00041"/>
    </source>
</evidence>
<dbReference type="PANTHER" id="PTHR10890">
    <property type="entry name" value="CYSTEINYL-TRNA SYNTHETASE"/>
    <property type="match status" value="1"/>
</dbReference>
<keyword evidence="9 13" id="KW-0067">ATP-binding</keyword>
<dbReference type="EMBL" id="PYAT01000014">
    <property type="protein sequence ID" value="PSL29664.1"/>
    <property type="molecule type" value="Genomic_DNA"/>
</dbReference>
<keyword evidence="4 13" id="KW-0963">Cytoplasm</keyword>
<dbReference type="HAMAP" id="MF_00041">
    <property type="entry name" value="Cys_tRNA_synth"/>
    <property type="match status" value="1"/>
</dbReference>
<feature type="binding site" evidence="13">
    <location>
        <position position="234"/>
    </location>
    <ligand>
        <name>Zn(2+)</name>
        <dbReference type="ChEBI" id="CHEBI:29105"/>
    </ligand>
</feature>
<evidence type="ECO:0000256" key="6">
    <source>
        <dbReference type="ARBA" id="ARBA00022723"/>
    </source>
</evidence>
<feature type="binding site" evidence="13">
    <location>
        <position position="269"/>
    </location>
    <ligand>
        <name>ATP</name>
        <dbReference type="ChEBI" id="CHEBI:30616"/>
    </ligand>
</feature>
<reference evidence="16 17" key="1">
    <citation type="submission" date="2018-03" db="EMBL/GenBank/DDBJ databases">
        <title>Genomic Encyclopedia of Type Strains, Phase III (KMG-III): the genomes of soil and plant-associated and newly described type strains.</title>
        <authorList>
            <person name="Whitman W."/>
        </authorList>
    </citation>
    <scope>NUCLEOTIDE SEQUENCE [LARGE SCALE GENOMIC DNA]</scope>
    <source>
        <strain evidence="16 17">CGMCC 1.12259</strain>
    </source>
</reference>
<dbReference type="InterPro" id="IPR032678">
    <property type="entry name" value="tRNA-synt_1_cat_dom"/>
</dbReference>
<feature type="coiled-coil region" evidence="14">
    <location>
        <begin position="414"/>
        <end position="441"/>
    </location>
</feature>
<dbReference type="EC" id="6.1.1.16" evidence="13"/>
<feature type="domain" description="Cysteinyl-tRNA synthetase class Ia DALR" evidence="15">
    <location>
        <begin position="353"/>
        <end position="417"/>
    </location>
</feature>
<name>A0A2P8G6R7_9BACL</name>
<dbReference type="PRINTS" id="PR00983">
    <property type="entry name" value="TRNASYNTHCYS"/>
</dbReference>
<comment type="subcellular location">
    <subcellularLocation>
        <location evidence="1 13">Cytoplasm</location>
    </subcellularLocation>
</comment>
<evidence type="ECO:0000256" key="2">
    <source>
        <dbReference type="ARBA" id="ARBA00005594"/>
    </source>
</evidence>
<keyword evidence="8 13" id="KW-0862">Zinc</keyword>
<evidence type="ECO:0000256" key="10">
    <source>
        <dbReference type="ARBA" id="ARBA00022917"/>
    </source>
</evidence>
<keyword evidence="6 13" id="KW-0479">Metal-binding</keyword>
<proteinExistence type="inferred from homology"/>
<feature type="binding site" evidence="13">
    <location>
        <position position="238"/>
    </location>
    <ligand>
        <name>Zn(2+)</name>
        <dbReference type="ChEBI" id="CHEBI:29105"/>
    </ligand>
</feature>
<dbReference type="GO" id="GO:0004817">
    <property type="term" value="F:cysteine-tRNA ligase activity"/>
    <property type="evidence" value="ECO:0007669"/>
    <property type="project" value="UniProtKB-UniRule"/>
</dbReference>
<evidence type="ECO:0000256" key="9">
    <source>
        <dbReference type="ARBA" id="ARBA00022840"/>
    </source>
</evidence>
<feature type="binding site" evidence="13">
    <location>
        <position position="209"/>
    </location>
    <ligand>
        <name>Zn(2+)</name>
        <dbReference type="ChEBI" id="CHEBI:29105"/>
    </ligand>
</feature>
<evidence type="ECO:0000256" key="3">
    <source>
        <dbReference type="ARBA" id="ARBA00011245"/>
    </source>
</evidence>